<comment type="caution">
    <text evidence="1">The sequence shown here is derived from an EMBL/GenBank/DDBJ whole genome shotgun (WGS) entry which is preliminary data.</text>
</comment>
<name>A0ABW3EXC8_9ACTN</name>
<dbReference type="EMBL" id="JBHTJA010000050">
    <property type="protein sequence ID" value="MFD0903224.1"/>
    <property type="molecule type" value="Genomic_DNA"/>
</dbReference>
<keyword evidence="2" id="KW-1185">Reference proteome</keyword>
<accession>A0ABW3EXC8</accession>
<dbReference type="RefSeq" id="WP_378301819.1">
    <property type="nucleotide sequence ID" value="NZ_JBHTJA010000050.1"/>
</dbReference>
<reference evidence="2" key="1">
    <citation type="journal article" date="2019" name="Int. J. Syst. Evol. Microbiol.">
        <title>The Global Catalogue of Microorganisms (GCM) 10K type strain sequencing project: providing services to taxonomists for standard genome sequencing and annotation.</title>
        <authorList>
            <consortium name="The Broad Institute Genomics Platform"/>
            <consortium name="The Broad Institute Genome Sequencing Center for Infectious Disease"/>
            <person name="Wu L."/>
            <person name="Ma J."/>
        </authorList>
    </citation>
    <scope>NUCLEOTIDE SEQUENCE [LARGE SCALE GENOMIC DNA]</scope>
    <source>
        <strain evidence="2">JCM 31202</strain>
    </source>
</reference>
<evidence type="ECO:0000313" key="2">
    <source>
        <dbReference type="Proteomes" id="UP001596972"/>
    </source>
</evidence>
<evidence type="ECO:0000313" key="1">
    <source>
        <dbReference type="EMBL" id="MFD0903224.1"/>
    </source>
</evidence>
<protein>
    <submittedName>
        <fullName evidence="1">Uncharacterized protein</fullName>
    </submittedName>
</protein>
<gene>
    <name evidence="1" type="ORF">ACFQ11_22715</name>
</gene>
<dbReference type="Proteomes" id="UP001596972">
    <property type="component" value="Unassembled WGS sequence"/>
</dbReference>
<sequence length="255" mass="28327">MPAHYGTHQFARYLGISRWQMRVGREHGLLPEPDLDGERWSSGLAEKCKDHGERIVAAFGAEPPIGSTRAAARLAARVRLDVERRDVEVLAARGDLAVISSFRGHPVYLLRDLDALDAAAVRDVVAARKGPLLDSVDAGGAATLLDWPRKTFDRVAEERGLERDRLGRFALRDVRALADDAELARRVRAEKRDLALARSRSAEARIEDAARTWLARCTAYLDRAGEEPPDTAVLRRALRALRKARAETDEPFPDP</sequence>
<organism evidence="1 2">
    <name type="scientific">Actinomadura sediminis</name>
    <dbReference type="NCBI Taxonomy" id="1038904"/>
    <lineage>
        <taxon>Bacteria</taxon>
        <taxon>Bacillati</taxon>
        <taxon>Actinomycetota</taxon>
        <taxon>Actinomycetes</taxon>
        <taxon>Streptosporangiales</taxon>
        <taxon>Thermomonosporaceae</taxon>
        <taxon>Actinomadura</taxon>
    </lineage>
</organism>
<proteinExistence type="predicted"/>